<dbReference type="EMBL" id="JBHSIV010000027">
    <property type="protein sequence ID" value="MFC5064798.1"/>
    <property type="molecule type" value="Genomic_DNA"/>
</dbReference>
<sequence>MRRDRIMHRFSQVDVFAERLTEGNPVAVVHDADDLSDSHMAAFAAWTNLSETTFLLSPTTPDADYRLRIFTPDRELPFAGHPTLGSARAWLDAGGTARDPAQPVQECGAGMVRVRRDPDDAGRLAFAAPPLLRSGPVDDADLTALRRGLGLRAADVVDAAWVDNGPHWVALLLRDAAAVLAVEPDLAALTGYDVGVVGLHPAGSDALVEVRAFVPGGGIGEDPVTGSLNAGLGRWLIDTGRVPTAYTAAQGTRLGRRGRVRVEQIGDDLWVGGATVPGILGSVHL</sequence>
<keyword evidence="2" id="KW-1185">Reference proteome</keyword>
<proteinExistence type="predicted"/>
<dbReference type="Gene3D" id="3.10.310.10">
    <property type="entry name" value="Diaminopimelate Epimerase, Chain A, domain 1"/>
    <property type="match status" value="2"/>
</dbReference>
<evidence type="ECO:0000313" key="2">
    <source>
        <dbReference type="Proteomes" id="UP001595947"/>
    </source>
</evidence>
<dbReference type="RefSeq" id="WP_378038142.1">
    <property type="nucleotide sequence ID" value="NZ_JBHSIV010000027.1"/>
</dbReference>
<protein>
    <submittedName>
        <fullName evidence="1">PhzF family phenazine biosynthesis protein</fullName>
    </submittedName>
</protein>
<dbReference type="PIRSF" id="PIRSF016184">
    <property type="entry name" value="PhzC_PhzF"/>
    <property type="match status" value="1"/>
</dbReference>
<evidence type="ECO:0000313" key="1">
    <source>
        <dbReference type="EMBL" id="MFC5064798.1"/>
    </source>
</evidence>
<dbReference type="Pfam" id="PF02567">
    <property type="entry name" value="PhzC-PhzF"/>
    <property type="match status" value="1"/>
</dbReference>
<gene>
    <name evidence="1" type="ORF">ACFPBZ_21420</name>
</gene>
<dbReference type="PANTHER" id="PTHR13774">
    <property type="entry name" value="PHENAZINE BIOSYNTHESIS PROTEIN"/>
    <property type="match status" value="1"/>
</dbReference>
<comment type="caution">
    <text evidence="1">The sequence shown here is derived from an EMBL/GenBank/DDBJ whole genome shotgun (WGS) entry which is preliminary data.</text>
</comment>
<dbReference type="PANTHER" id="PTHR13774:SF32">
    <property type="entry name" value="ANTISENSE-ENHANCING SEQUENCE 1"/>
    <property type="match status" value="1"/>
</dbReference>
<accession>A0ABV9YSK2</accession>
<organism evidence="1 2">
    <name type="scientific">Actinomycetospora atypica</name>
    <dbReference type="NCBI Taxonomy" id="1290095"/>
    <lineage>
        <taxon>Bacteria</taxon>
        <taxon>Bacillati</taxon>
        <taxon>Actinomycetota</taxon>
        <taxon>Actinomycetes</taxon>
        <taxon>Pseudonocardiales</taxon>
        <taxon>Pseudonocardiaceae</taxon>
        <taxon>Actinomycetospora</taxon>
    </lineage>
</organism>
<dbReference type="InterPro" id="IPR003719">
    <property type="entry name" value="Phenazine_PhzF-like"/>
</dbReference>
<dbReference type="NCBIfam" id="TIGR00654">
    <property type="entry name" value="PhzF_family"/>
    <property type="match status" value="1"/>
</dbReference>
<dbReference type="Proteomes" id="UP001595947">
    <property type="component" value="Unassembled WGS sequence"/>
</dbReference>
<reference evidence="2" key="1">
    <citation type="journal article" date="2019" name="Int. J. Syst. Evol. Microbiol.">
        <title>The Global Catalogue of Microorganisms (GCM) 10K type strain sequencing project: providing services to taxonomists for standard genome sequencing and annotation.</title>
        <authorList>
            <consortium name="The Broad Institute Genomics Platform"/>
            <consortium name="The Broad Institute Genome Sequencing Center for Infectious Disease"/>
            <person name="Wu L."/>
            <person name="Ma J."/>
        </authorList>
    </citation>
    <scope>NUCLEOTIDE SEQUENCE [LARGE SCALE GENOMIC DNA]</scope>
    <source>
        <strain evidence="2">CGMCC 4.7093</strain>
    </source>
</reference>
<name>A0ABV9YSK2_9PSEU</name>
<dbReference type="SUPFAM" id="SSF54506">
    <property type="entry name" value="Diaminopimelate epimerase-like"/>
    <property type="match status" value="1"/>
</dbReference>